<proteinExistence type="predicted"/>
<sequence>MTHVGTLYKFSNYSREELAKMFTLSDFKKTRFYQETYAEGKVEAKISTIPSLLKLGLTTEQIAQALELDIEIVKKVAVNEEN</sequence>
<accession>A0ABR9V0L1</accession>
<evidence type="ECO:0000313" key="2">
    <source>
        <dbReference type="Proteomes" id="UP000654604"/>
    </source>
</evidence>
<keyword evidence="2" id="KW-1185">Reference proteome</keyword>
<protein>
    <submittedName>
        <fullName evidence="1">Rpn family recombination-promoting nuclease/putative transposase</fullName>
    </submittedName>
</protein>
<dbReference type="EMBL" id="JADEWC010000002">
    <property type="protein sequence ID" value="MBE9221418.1"/>
    <property type="molecule type" value="Genomic_DNA"/>
</dbReference>
<comment type="caution">
    <text evidence="1">The sequence shown here is derived from an EMBL/GenBank/DDBJ whole genome shotgun (WGS) entry which is preliminary data.</text>
</comment>
<dbReference type="RefSeq" id="WP_193799607.1">
    <property type="nucleotide sequence ID" value="NZ_JADEWC010000002.1"/>
</dbReference>
<reference evidence="1 2" key="1">
    <citation type="submission" date="2020-10" db="EMBL/GenBank/DDBJ databases">
        <authorList>
            <person name="Castelo-Branco R."/>
            <person name="Eusebio N."/>
            <person name="Adriana R."/>
            <person name="Vieira A."/>
            <person name="Brugerolle De Fraissinette N."/>
            <person name="Rezende De Castro R."/>
            <person name="Schneider M.P."/>
            <person name="Vasconcelos V."/>
            <person name="Leao P.N."/>
        </authorList>
    </citation>
    <scope>NUCLEOTIDE SEQUENCE [LARGE SCALE GENOMIC DNA]</scope>
    <source>
        <strain evidence="1 2">LEGE 03274</strain>
    </source>
</reference>
<dbReference type="Proteomes" id="UP000654604">
    <property type="component" value="Unassembled WGS sequence"/>
</dbReference>
<evidence type="ECO:0000313" key="1">
    <source>
        <dbReference type="EMBL" id="MBE9221418.1"/>
    </source>
</evidence>
<organism evidence="1 2">
    <name type="scientific">Cyanobacterium stanieri LEGE 03274</name>
    <dbReference type="NCBI Taxonomy" id="1828756"/>
    <lineage>
        <taxon>Bacteria</taxon>
        <taxon>Bacillati</taxon>
        <taxon>Cyanobacteriota</taxon>
        <taxon>Cyanophyceae</taxon>
        <taxon>Oscillatoriophycideae</taxon>
        <taxon>Chroococcales</taxon>
        <taxon>Geminocystaceae</taxon>
        <taxon>Cyanobacterium</taxon>
    </lineage>
</organism>
<gene>
    <name evidence="1" type="ORF">IQ215_01790</name>
</gene>
<name>A0ABR9V0L1_9CHRO</name>